<dbReference type="EMBL" id="MNCJ02000318">
    <property type="protein sequence ID" value="KAF5813620.1"/>
    <property type="molecule type" value="Genomic_DNA"/>
</dbReference>
<accession>A0A9K3NVH8</accession>
<proteinExistence type="predicted"/>
<comment type="caution">
    <text evidence="1">The sequence shown here is derived from an EMBL/GenBank/DDBJ whole genome shotgun (WGS) entry which is preliminary data.</text>
</comment>
<reference evidence="1" key="1">
    <citation type="journal article" date="2017" name="Nature">
        <title>The sunflower genome provides insights into oil metabolism, flowering and Asterid evolution.</title>
        <authorList>
            <person name="Badouin H."/>
            <person name="Gouzy J."/>
            <person name="Grassa C.J."/>
            <person name="Murat F."/>
            <person name="Staton S.E."/>
            <person name="Cottret L."/>
            <person name="Lelandais-Briere C."/>
            <person name="Owens G.L."/>
            <person name="Carrere S."/>
            <person name="Mayjonade B."/>
            <person name="Legrand L."/>
            <person name="Gill N."/>
            <person name="Kane N.C."/>
            <person name="Bowers J.E."/>
            <person name="Hubner S."/>
            <person name="Bellec A."/>
            <person name="Berard A."/>
            <person name="Berges H."/>
            <person name="Blanchet N."/>
            <person name="Boniface M.C."/>
            <person name="Brunel D."/>
            <person name="Catrice O."/>
            <person name="Chaidir N."/>
            <person name="Claudel C."/>
            <person name="Donnadieu C."/>
            <person name="Faraut T."/>
            <person name="Fievet G."/>
            <person name="Helmstetter N."/>
            <person name="King M."/>
            <person name="Knapp S.J."/>
            <person name="Lai Z."/>
            <person name="Le Paslier M.C."/>
            <person name="Lippi Y."/>
            <person name="Lorenzon L."/>
            <person name="Mandel J.R."/>
            <person name="Marage G."/>
            <person name="Marchand G."/>
            <person name="Marquand E."/>
            <person name="Bret-Mestries E."/>
            <person name="Morien E."/>
            <person name="Nambeesan S."/>
            <person name="Nguyen T."/>
            <person name="Pegot-Espagnet P."/>
            <person name="Pouilly N."/>
            <person name="Raftis F."/>
            <person name="Sallet E."/>
            <person name="Schiex T."/>
            <person name="Thomas J."/>
            <person name="Vandecasteele C."/>
            <person name="Vares D."/>
            <person name="Vear F."/>
            <person name="Vautrin S."/>
            <person name="Crespi M."/>
            <person name="Mangin B."/>
            <person name="Burke J.M."/>
            <person name="Salse J."/>
            <person name="Munos S."/>
            <person name="Vincourt P."/>
            <person name="Rieseberg L.H."/>
            <person name="Langlade N.B."/>
        </authorList>
    </citation>
    <scope>NUCLEOTIDE SEQUENCE</scope>
    <source>
        <tissue evidence="1">Leaves</tissue>
    </source>
</reference>
<organism evidence="1 2">
    <name type="scientific">Helianthus annuus</name>
    <name type="common">Common sunflower</name>
    <dbReference type="NCBI Taxonomy" id="4232"/>
    <lineage>
        <taxon>Eukaryota</taxon>
        <taxon>Viridiplantae</taxon>
        <taxon>Streptophyta</taxon>
        <taxon>Embryophyta</taxon>
        <taxon>Tracheophyta</taxon>
        <taxon>Spermatophyta</taxon>
        <taxon>Magnoliopsida</taxon>
        <taxon>eudicotyledons</taxon>
        <taxon>Gunneridae</taxon>
        <taxon>Pentapetalae</taxon>
        <taxon>asterids</taxon>
        <taxon>campanulids</taxon>
        <taxon>Asterales</taxon>
        <taxon>Asteraceae</taxon>
        <taxon>Asteroideae</taxon>
        <taxon>Heliantheae alliance</taxon>
        <taxon>Heliantheae</taxon>
        <taxon>Helianthus</taxon>
    </lineage>
</organism>
<dbReference type="Proteomes" id="UP000215914">
    <property type="component" value="Unassembled WGS sequence"/>
</dbReference>
<evidence type="ECO:0000313" key="1">
    <source>
        <dbReference type="EMBL" id="KAF5813620.1"/>
    </source>
</evidence>
<dbReference type="AlphaFoldDB" id="A0A9K3NVH8"/>
<keyword evidence="2" id="KW-1185">Reference proteome</keyword>
<reference evidence="1" key="2">
    <citation type="submission" date="2020-06" db="EMBL/GenBank/DDBJ databases">
        <title>Helianthus annuus Genome sequencing and assembly Release 2.</title>
        <authorList>
            <person name="Gouzy J."/>
            <person name="Langlade N."/>
            <person name="Munos S."/>
        </authorList>
    </citation>
    <scope>NUCLEOTIDE SEQUENCE</scope>
    <source>
        <tissue evidence="1">Leaves</tissue>
    </source>
</reference>
<dbReference type="Gramene" id="mRNA:HanXRQr2_Chr03g0100751">
    <property type="protein sequence ID" value="CDS:HanXRQr2_Chr03g0100751.1"/>
    <property type="gene ID" value="HanXRQr2_Chr03g0100751"/>
</dbReference>
<sequence length="49" mass="4920">MWNPYAGGGCGGGARGSGRGLGLSLGEGLLDWGFEGEGLLGLLVVGLRW</sequence>
<protein>
    <submittedName>
        <fullName evidence="1">Uncharacterized protein</fullName>
    </submittedName>
</protein>
<name>A0A9K3NVH8_HELAN</name>
<evidence type="ECO:0000313" key="2">
    <source>
        <dbReference type="Proteomes" id="UP000215914"/>
    </source>
</evidence>
<gene>
    <name evidence="1" type="ORF">HanXRQr2_Chr03g0100751</name>
</gene>